<name>A0AAV2GL67_9ROSI</name>
<feature type="compositionally biased region" description="Basic and acidic residues" evidence="1">
    <location>
        <begin position="79"/>
        <end position="88"/>
    </location>
</feature>
<dbReference type="EMBL" id="OZ034822">
    <property type="protein sequence ID" value="CAL1411419.1"/>
    <property type="molecule type" value="Genomic_DNA"/>
</dbReference>
<feature type="region of interest" description="Disordered" evidence="1">
    <location>
        <begin position="29"/>
        <end position="104"/>
    </location>
</feature>
<evidence type="ECO:0000313" key="2">
    <source>
        <dbReference type="EMBL" id="CAL1411419.1"/>
    </source>
</evidence>
<sequence length="202" mass="22403">MEEPSLEEPAPNLDFEEVISGITPIPLTIPIEGRKFKKKKKKNEDDDGGTLYSPRKRKKKKKWKPDLDVRIDRRRKARAKEVTERERCAGGITSPRSARESGEAICPSVAKGEEAARSLAATKARQAESRTSAMGKIMPRLAATAVASNGGERQPRRRVRWSEKEELTAEEEASTAGGAMRKMKEEDGGSCVFKNPRPPDSD</sequence>
<organism evidence="2 3">
    <name type="scientific">Linum trigynum</name>
    <dbReference type="NCBI Taxonomy" id="586398"/>
    <lineage>
        <taxon>Eukaryota</taxon>
        <taxon>Viridiplantae</taxon>
        <taxon>Streptophyta</taxon>
        <taxon>Embryophyta</taxon>
        <taxon>Tracheophyta</taxon>
        <taxon>Spermatophyta</taxon>
        <taxon>Magnoliopsida</taxon>
        <taxon>eudicotyledons</taxon>
        <taxon>Gunneridae</taxon>
        <taxon>Pentapetalae</taxon>
        <taxon>rosids</taxon>
        <taxon>fabids</taxon>
        <taxon>Malpighiales</taxon>
        <taxon>Linaceae</taxon>
        <taxon>Linum</taxon>
    </lineage>
</organism>
<dbReference type="Proteomes" id="UP001497516">
    <property type="component" value="Chromosome 9"/>
</dbReference>
<evidence type="ECO:0000256" key="1">
    <source>
        <dbReference type="SAM" id="MobiDB-lite"/>
    </source>
</evidence>
<gene>
    <name evidence="2" type="ORF">LTRI10_LOCUS50777</name>
</gene>
<keyword evidence="3" id="KW-1185">Reference proteome</keyword>
<accession>A0AAV2GL67</accession>
<feature type="compositionally biased region" description="Basic residues" evidence="1">
    <location>
        <begin position="54"/>
        <end position="63"/>
    </location>
</feature>
<feature type="region of interest" description="Disordered" evidence="1">
    <location>
        <begin position="145"/>
        <end position="202"/>
    </location>
</feature>
<dbReference type="AlphaFoldDB" id="A0AAV2GL67"/>
<evidence type="ECO:0000313" key="3">
    <source>
        <dbReference type="Proteomes" id="UP001497516"/>
    </source>
</evidence>
<proteinExistence type="predicted"/>
<protein>
    <submittedName>
        <fullName evidence="2">Uncharacterized protein</fullName>
    </submittedName>
</protein>
<reference evidence="2 3" key="1">
    <citation type="submission" date="2024-04" db="EMBL/GenBank/DDBJ databases">
        <authorList>
            <person name="Fracassetti M."/>
        </authorList>
    </citation>
    <scope>NUCLEOTIDE SEQUENCE [LARGE SCALE GENOMIC DNA]</scope>
</reference>